<evidence type="ECO:0000259" key="1">
    <source>
        <dbReference type="Pfam" id="PF00582"/>
    </source>
</evidence>
<dbReference type="Proteomes" id="UP001500301">
    <property type="component" value="Unassembled WGS sequence"/>
</dbReference>
<dbReference type="InterPro" id="IPR006016">
    <property type="entry name" value="UspA"/>
</dbReference>
<keyword evidence="3" id="KW-1185">Reference proteome</keyword>
<feature type="domain" description="UspA" evidence="1">
    <location>
        <begin position="97"/>
        <end position="201"/>
    </location>
</feature>
<organism evidence="2 3">
    <name type="scientific">Nocardioides daeguensis</name>
    <dbReference type="NCBI Taxonomy" id="908359"/>
    <lineage>
        <taxon>Bacteria</taxon>
        <taxon>Bacillati</taxon>
        <taxon>Actinomycetota</taxon>
        <taxon>Actinomycetes</taxon>
        <taxon>Propionibacteriales</taxon>
        <taxon>Nocardioidaceae</taxon>
        <taxon>Nocardioides</taxon>
    </lineage>
</organism>
<sequence length="230" mass="23603">MNDVVTIVEAPQSRQVAMDVGAAGARLLGCRSRTVTVGVRGSDAVVEVARATLADPHVDALVLAGTPEGAPSWRIITEATKPVFVVPTGSRSPSGGFRRVLLPLDGGPAATAAAAAVVRRMAPDTVILATHVFSEGTVPAFWDQAAHAGVAWGKEFVARNLPAAADLRLCRGDPAAEVVAQADECGADLLVLGWAQQLTGSRAKVVRRALAGRVPVLLVGAVAGEQPGRS</sequence>
<comment type="caution">
    <text evidence="2">The sequence shown here is derived from an EMBL/GenBank/DDBJ whole genome shotgun (WGS) entry which is preliminary data.</text>
</comment>
<name>A0ABP6UU90_9ACTN</name>
<evidence type="ECO:0000313" key="2">
    <source>
        <dbReference type="EMBL" id="GAA3517930.1"/>
    </source>
</evidence>
<protein>
    <recommendedName>
        <fullName evidence="1">UspA domain-containing protein</fullName>
    </recommendedName>
</protein>
<dbReference type="Pfam" id="PF00582">
    <property type="entry name" value="Usp"/>
    <property type="match status" value="1"/>
</dbReference>
<gene>
    <name evidence="2" type="ORF">GCM10022263_02030</name>
</gene>
<dbReference type="RefSeq" id="WP_218235105.1">
    <property type="nucleotide sequence ID" value="NZ_BAABBB010000003.1"/>
</dbReference>
<evidence type="ECO:0000313" key="3">
    <source>
        <dbReference type="Proteomes" id="UP001500301"/>
    </source>
</evidence>
<proteinExistence type="predicted"/>
<dbReference type="EMBL" id="BAABBB010000003">
    <property type="protein sequence ID" value="GAA3517930.1"/>
    <property type="molecule type" value="Genomic_DNA"/>
</dbReference>
<accession>A0ABP6UU90</accession>
<reference evidence="3" key="1">
    <citation type="journal article" date="2019" name="Int. J. Syst. Evol. Microbiol.">
        <title>The Global Catalogue of Microorganisms (GCM) 10K type strain sequencing project: providing services to taxonomists for standard genome sequencing and annotation.</title>
        <authorList>
            <consortium name="The Broad Institute Genomics Platform"/>
            <consortium name="The Broad Institute Genome Sequencing Center for Infectious Disease"/>
            <person name="Wu L."/>
            <person name="Ma J."/>
        </authorList>
    </citation>
    <scope>NUCLEOTIDE SEQUENCE [LARGE SCALE GENOMIC DNA]</scope>
    <source>
        <strain evidence="3">JCM 17460</strain>
    </source>
</reference>